<dbReference type="EMBL" id="QFWT01000009">
    <property type="protein sequence ID" value="PWI32378.1"/>
    <property type="molecule type" value="Genomic_DNA"/>
</dbReference>
<dbReference type="GO" id="GO:0005829">
    <property type="term" value="C:cytosol"/>
    <property type="evidence" value="ECO:0007669"/>
    <property type="project" value="TreeGrafter"/>
</dbReference>
<dbReference type="AlphaFoldDB" id="A0A2U3B6F7"/>
<dbReference type="OrthoDB" id="9809288at2"/>
<dbReference type="PANTHER" id="PTHR23026">
    <property type="entry name" value="NADPH NITROREDUCTASE"/>
    <property type="match status" value="1"/>
</dbReference>
<evidence type="ECO:0000256" key="2">
    <source>
        <dbReference type="ARBA" id="ARBA00007118"/>
    </source>
</evidence>
<keyword evidence="10" id="KW-1185">Reference proteome</keyword>
<keyword evidence="5" id="KW-0521">NADP</keyword>
<evidence type="ECO:0000256" key="1">
    <source>
        <dbReference type="ARBA" id="ARBA00001917"/>
    </source>
</evidence>
<dbReference type="GO" id="GO:0046256">
    <property type="term" value="P:2,4,6-trinitrotoluene catabolic process"/>
    <property type="evidence" value="ECO:0007669"/>
    <property type="project" value="TreeGrafter"/>
</dbReference>
<keyword evidence="7" id="KW-0520">NAD</keyword>
<keyword evidence="3" id="KW-0285">Flavoprotein</keyword>
<organism evidence="9 10">
    <name type="scientific">Vibrio albus</name>
    <dbReference type="NCBI Taxonomy" id="2200953"/>
    <lineage>
        <taxon>Bacteria</taxon>
        <taxon>Pseudomonadati</taxon>
        <taxon>Pseudomonadota</taxon>
        <taxon>Gammaproteobacteria</taxon>
        <taxon>Vibrionales</taxon>
        <taxon>Vibrionaceae</taxon>
        <taxon>Vibrio</taxon>
    </lineage>
</organism>
<proteinExistence type="inferred from homology"/>
<dbReference type="Gene3D" id="3.40.109.10">
    <property type="entry name" value="NADH Oxidase"/>
    <property type="match status" value="1"/>
</dbReference>
<dbReference type="Pfam" id="PF00881">
    <property type="entry name" value="Nitroreductase"/>
    <property type="match status" value="1"/>
</dbReference>
<protein>
    <submittedName>
        <fullName evidence="9">Oxygen-insensitive NAD(P)H nitroreductase</fullName>
    </submittedName>
</protein>
<comment type="cofactor">
    <cofactor evidence="1">
        <name>FMN</name>
        <dbReference type="ChEBI" id="CHEBI:58210"/>
    </cofactor>
</comment>
<dbReference type="InterPro" id="IPR000415">
    <property type="entry name" value="Nitroreductase-like"/>
</dbReference>
<feature type="domain" description="Nitroreductase" evidence="8">
    <location>
        <begin position="9"/>
        <end position="193"/>
    </location>
</feature>
<comment type="similarity">
    <text evidence="2">Belongs to the nitroreductase family.</text>
</comment>
<reference evidence="9 10" key="1">
    <citation type="submission" date="2018-05" db="EMBL/GenBank/DDBJ databases">
        <title>Vibrio limimaris sp. nov., isolated from marine sediment.</title>
        <authorList>
            <person name="Li C.-M."/>
        </authorList>
    </citation>
    <scope>NUCLEOTIDE SEQUENCE [LARGE SCALE GENOMIC DNA]</scope>
    <source>
        <strain evidence="9 10">E4404</strain>
    </source>
</reference>
<sequence length="218" mass="24636">MNIANVALARYATKEFDADKKIPQELFEQIKILLRCSPSSVNSQPWHFVIAETEEAKTRFSKATQNTFASNKVKVTDASHVILFCAKTQIDDNYIKHILETEENDGRFSTPESKELVNAGRTRFVNMHRYDLKDAQHWMEKQLYLNMGTILLGAGALGIDAVPIEGFDTKAMNEELGLLEQGYTAVVMAALGYRKKTDFNAELPKSRLSEEEIFTVLP</sequence>
<evidence type="ECO:0000256" key="7">
    <source>
        <dbReference type="ARBA" id="ARBA00023027"/>
    </source>
</evidence>
<dbReference type="GO" id="GO:0046857">
    <property type="term" value="F:oxidoreductase activity, acting on other nitrogenous compounds as donors, with NAD or NADP as acceptor"/>
    <property type="evidence" value="ECO:0007669"/>
    <property type="project" value="TreeGrafter"/>
</dbReference>
<evidence type="ECO:0000256" key="4">
    <source>
        <dbReference type="ARBA" id="ARBA00022643"/>
    </source>
</evidence>
<gene>
    <name evidence="9" type="ORF">DI392_15040</name>
</gene>
<evidence type="ECO:0000256" key="3">
    <source>
        <dbReference type="ARBA" id="ARBA00022630"/>
    </source>
</evidence>
<comment type="caution">
    <text evidence="9">The sequence shown here is derived from an EMBL/GenBank/DDBJ whole genome shotgun (WGS) entry which is preliminary data.</text>
</comment>
<keyword evidence="6" id="KW-0560">Oxidoreductase</keyword>
<dbReference type="InterPro" id="IPR033878">
    <property type="entry name" value="NfsB-like"/>
</dbReference>
<accession>A0A2U3B6F7</accession>
<evidence type="ECO:0000313" key="10">
    <source>
        <dbReference type="Proteomes" id="UP000245362"/>
    </source>
</evidence>
<dbReference type="InterPro" id="IPR029479">
    <property type="entry name" value="Nitroreductase"/>
</dbReference>
<keyword evidence="4" id="KW-0288">FMN</keyword>
<evidence type="ECO:0000259" key="8">
    <source>
        <dbReference type="Pfam" id="PF00881"/>
    </source>
</evidence>
<evidence type="ECO:0000256" key="5">
    <source>
        <dbReference type="ARBA" id="ARBA00022857"/>
    </source>
</evidence>
<dbReference type="SUPFAM" id="SSF55469">
    <property type="entry name" value="FMN-dependent nitroreductase-like"/>
    <property type="match status" value="1"/>
</dbReference>
<name>A0A2U3B6F7_9VIBR</name>
<evidence type="ECO:0000313" key="9">
    <source>
        <dbReference type="EMBL" id="PWI32378.1"/>
    </source>
</evidence>
<evidence type="ECO:0000256" key="6">
    <source>
        <dbReference type="ARBA" id="ARBA00023002"/>
    </source>
</evidence>
<dbReference type="NCBIfam" id="NF008275">
    <property type="entry name" value="PRK11053.1"/>
    <property type="match status" value="1"/>
</dbReference>
<dbReference type="Proteomes" id="UP000245362">
    <property type="component" value="Unassembled WGS sequence"/>
</dbReference>
<dbReference type="RefSeq" id="WP_109320518.1">
    <property type="nucleotide sequence ID" value="NZ_QFWT01000009.1"/>
</dbReference>
<dbReference type="PANTHER" id="PTHR23026:SF125">
    <property type="entry name" value="OXYGEN-INSENSITIVE NAD(P)H NITROREDUCTASE"/>
    <property type="match status" value="1"/>
</dbReference>
<dbReference type="InterPro" id="IPR050627">
    <property type="entry name" value="Nitroreductase/BluB"/>
</dbReference>
<dbReference type="CDD" id="cd02149">
    <property type="entry name" value="NfsB-like"/>
    <property type="match status" value="1"/>
</dbReference>